<dbReference type="RefSeq" id="WP_090895782.1">
    <property type="nucleotide sequence ID" value="NZ_CZPZ01000009.1"/>
</dbReference>
<dbReference type="EMBL" id="CZPZ01000009">
    <property type="protein sequence ID" value="CUS34494.1"/>
    <property type="molecule type" value="Genomic_DNA"/>
</dbReference>
<proteinExistence type="predicted"/>
<dbReference type="InterPro" id="IPR003749">
    <property type="entry name" value="ThiS/MoaD-like"/>
</dbReference>
<dbReference type="Pfam" id="PF02597">
    <property type="entry name" value="ThiS"/>
    <property type="match status" value="1"/>
</dbReference>
<keyword evidence="2" id="KW-1185">Reference proteome</keyword>
<dbReference type="InterPro" id="IPR016155">
    <property type="entry name" value="Mopterin_synth/thiamin_S_b"/>
</dbReference>
<dbReference type="AlphaFoldDB" id="A0A0S4LCB9"/>
<organism evidence="1 2">
    <name type="scientific">Candidatus Nitrospira nitrificans</name>
    <dbReference type="NCBI Taxonomy" id="1742973"/>
    <lineage>
        <taxon>Bacteria</taxon>
        <taxon>Pseudomonadati</taxon>
        <taxon>Nitrospirota</taxon>
        <taxon>Nitrospiria</taxon>
        <taxon>Nitrospirales</taxon>
        <taxon>Nitrospiraceae</taxon>
        <taxon>Nitrospira</taxon>
    </lineage>
</organism>
<name>A0A0S4LCB9_9BACT</name>
<sequence>MVTIVLTGQLQTVDGECDLACDIDRSMSVRQLIQRQGVQLRHLLQLLREKKVLVTINKKIASEDSLVQDGDAIRLIGHDGMGGSGLGPSHH</sequence>
<accession>A0A0S4LCB9</accession>
<dbReference type="InterPro" id="IPR012675">
    <property type="entry name" value="Beta-grasp_dom_sf"/>
</dbReference>
<reference evidence="2" key="1">
    <citation type="submission" date="2015-10" db="EMBL/GenBank/DDBJ databases">
        <authorList>
            <person name="Luecker S."/>
            <person name="Luecker S."/>
        </authorList>
    </citation>
    <scope>NUCLEOTIDE SEQUENCE [LARGE SCALE GENOMIC DNA]</scope>
</reference>
<evidence type="ECO:0000313" key="1">
    <source>
        <dbReference type="EMBL" id="CUS34494.1"/>
    </source>
</evidence>
<gene>
    <name evidence="1" type="ORF">COMA2_170036</name>
</gene>
<evidence type="ECO:0000313" key="2">
    <source>
        <dbReference type="Proteomes" id="UP000198736"/>
    </source>
</evidence>
<protein>
    <recommendedName>
        <fullName evidence="3">MoaD/ThiS family protein</fullName>
    </recommendedName>
</protein>
<dbReference type="SUPFAM" id="SSF54285">
    <property type="entry name" value="MoaD/ThiS"/>
    <property type="match status" value="1"/>
</dbReference>
<dbReference type="Proteomes" id="UP000198736">
    <property type="component" value="Unassembled WGS sequence"/>
</dbReference>
<dbReference type="STRING" id="1742973.COMA2_170036"/>
<evidence type="ECO:0008006" key="3">
    <source>
        <dbReference type="Google" id="ProtNLM"/>
    </source>
</evidence>
<dbReference type="OrthoDB" id="9794860at2"/>
<dbReference type="Gene3D" id="3.10.20.30">
    <property type="match status" value="1"/>
</dbReference>